<protein>
    <recommendedName>
        <fullName evidence="5">Glycosyltransferase</fullName>
    </recommendedName>
</protein>
<dbReference type="InterPro" id="IPR004629">
    <property type="entry name" value="WecG_TagA_CpsF"/>
</dbReference>
<dbReference type="Pfam" id="PF03808">
    <property type="entry name" value="Glyco_tran_WecG"/>
    <property type="match status" value="1"/>
</dbReference>
<dbReference type="AlphaFoldDB" id="A0A2M8F053"/>
<proteinExistence type="predicted"/>
<accession>A0A2M8F053</accession>
<organism evidence="3 4">
    <name type="scientific">Candidatus Roizmanbacteria bacterium CG_4_9_14_0_2_um_filter_39_13</name>
    <dbReference type="NCBI Taxonomy" id="1974839"/>
    <lineage>
        <taxon>Bacteria</taxon>
        <taxon>Candidatus Roizmaniibacteriota</taxon>
    </lineage>
</organism>
<evidence type="ECO:0000256" key="2">
    <source>
        <dbReference type="ARBA" id="ARBA00022679"/>
    </source>
</evidence>
<dbReference type="NCBIfam" id="TIGR00696">
    <property type="entry name" value="wecG_tagA_cpsF"/>
    <property type="match status" value="1"/>
</dbReference>
<reference evidence="4" key="1">
    <citation type="submission" date="2017-09" db="EMBL/GenBank/DDBJ databases">
        <title>Depth-based differentiation of microbial function through sediment-hosted aquifers and enrichment of novel symbionts in the deep terrestrial subsurface.</title>
        <authorList>
            <person name="Probst A.J."/>
            <person name="Ladd B."/>
            <person name="Jarett J.K."/>
            <person name="Geller-Mcgrath D.E."/>
            <person name="Sieber C.M.K."/>
            <person name="Emerson J.B."/>
            <person name="Anantharaman K."/>
            <person name="Thomas B.C."/>
            <person name="Malmstrom R."/>
            <person name="Stieglmeier M."/>
            <person name="Klingl A."/>
            <person name="Woyke T."/>
            <person name="Ryan C.M."/>
            <person name="Banfield J.F."/>
        </authorList>
    </citation>
    <scope>NUCLEOTIDE SEQUENCE [LARGE SCALE GENOMIC DNA]</scope>
</reference>
<keyword evidence="1" id="KW-0328">Glycosyltransferase</keyword>
<dbReference type="EMBL" id="PFSC01000073">
    <property type="protein sequence ID" value="PJC32671.1"/>
    <property type="molecule type" value="Genomic_DNA"/>
</dbReference>
<comment type="caution">
    <text evidence="3">The sequence shown here is derived from an EMBL/GenBank/DDBJ whole genome shotgun (WGS) entry which is preliminary data.</text>
</comment>
<dbReference type="CDD" id="cd06533">
    <property type="entry name" value="Glyco_transf_WecG_TagA"/>
    <property type="match status" value="1"/>
</dbReference>
<dbReference type="Proteomes" id="UP000231383">
    <property type="component" value="Unassembled WGS sequence"/>
</dbReference>
<sequence length="247" mass="28607">MNTHTLLGTAIKKQSKTNILEKVEKYIHNPYSFFHIVSLNPENIMIGVHDEEFRNILSEGDIQLIDGTGVALGCAFLGIETGERVAGSDFMEIMLKYLDRSGLRVLLLGGRSNLAEELAKCYEQKFPQMQFSGMEGFRNVRKPSAAEMEHIFTYVADYKPQIVFSAFGSPDQEKFFSRHKREFAGIICMGVGGGFDFAVGNISRAPVLMRKIGFEWLFRLVREPWRWRRQLRIWQFVWQVFLQKYFR</sequence>
<evidence type="ECO:0000256" key="1">
    <source>
        <dbReference type="ARBA" id="ARBA00022676"/>
    </source>
</evidence>
<dbReference type="PANTHER" id="PTHR34136">
    <property type="match status" value="1"/>
</dbReference>
<gene>
    <name evidence="3" type="ORF">CO051_02770</name>
</gene>
<keyword evidence="2" id="KW-0808">Transferase</keyword>
<evidence type="ECO:0000313" key="3">
    <source>
        <dbReference type="EMBL" id="PJC32671.1"/>
    </source>
</evidence>
<name>A0A2M8F053_9BACT</name>
<evidence type="ECO:0008006" key="5">
    <source>
        <dbReference type="Google" id="ProtNLM"/>
    </source>
</evidence>
<evidence type="ECO:0000313" key="4">
    <source>
        <dbReference type="Proteomes" id="UP000231383"/>
    </source>
</evidence>
<dbReference type="GO" id="GO:0016758">
    <property type="term" value="F:hexosyltransferase activity"/>
    <property type="evidence" value="ECO:0007669"/>
    <property type="project" value="TreeGrafter"/>
</dbReference>
<dbReference type="PANTHER" id="PTHR34136:SF1">
    <property type="entry name" value="UDP-N-ACETYL-D-MANNOSAMINURONIC ACID TRANSFERASE"/>
    <property type="match status" value="1"/>
</dbReference>